<organism evidence="4 5">
    <name type="scientific">Talaromyces proteolyticus</name>
    <dbReference type="NCBI Taxonomy" id="1131652"/>
    <lineage>
        <taxon>Eukaryota</taxon>
        <taxon>Fungi</taxon>
        <taxon>Dikarya</taxon>
        <taxon>Ascomycota</taxon>
        <taxon>Pezizomycotina</taxon>
        <taxon>Eurotiomycetes</taxon>
        <taxon>Eurotiomycetidae</taxon>
        <taxon>Eurotiales</taxon>
        <taxon>Trichocomaceae</taxon>
        <taxon>Talaromyces</taxon>
        <taxon>Talaromyces sect. Bacilispori</taxon>
    </lineage>
</organism>
<protein>
    <recommendedName>
        <fullName evidence="3">SNF2 N-terminal domain-containing protein</fullName>
    </recommendedName>
</protein>
<dbReference type="RefSeq" id="XP_046068289.1">
    <property type="nucleotide sequence ID" value="XM_046220999.1"/>
</dbReference>
<evidence type="ECO:0000313" key="4">
    <source>
        <dbReference type="EMBL" id="KAH8692292.1"/>
    </source>
</evidence>
<evidence type="ECO:0000259" key="3">
    <source>
        <dbReference type="Pfam" id="PF00176"/>
    </source>
</evidence>
<keyword evidence="2" id="KW-0067">ATP-binding</keyword>
<dbReference type="Proteomes" id="UP001201262">
    <property type="component" value="Unassembled WGS sequence"/>
</dbReference>
<dbReference type="InterPro" id="IPR000330">
    <property type="entry name" value="SNF2_N"/>
</dbReference>
<sequence length="181" mass="20874">MQDGTYLQSDNLDDAKAHLSIPKEHISPRLSGIHKDYPFLDHQIIRVDRILRTYKDVRFSSHPLYNDIRLGKTFTAIAFLLHLKNNGLLKRPILIIAPPDIVVQWADEIEAITLLKAHFETGILRLQKLILSPPKCHDFFKFTSAIFGDNANVVTADDLNMILKLDDERRHLELRILFSLK</sequence>
<gene>
    <name evidence="4" type="ORF">BGW36DRAFT_431513</name>
</gene>
<dbReference type="GeneID" id="70251286"/>
<evidence type="ECO:0000256" key="1">
    <source>
        <dbReference type="ARBA" id="ARBA00022741"/>
    </source>
</evidence>
<dbReference type="SUPFAM" id="SSF52540">
    <property type="entry name" value="P-loop containing nucleoside triphosphate hydrolases"/>
    <property type="match status" value="1"/>
</dbReference>
<keyword evidence="1" id="KW-0547">Nucleotide-binding</keyword>
<feature type="domain" description="SNF2 N-terminal" evidence="3">
    <location>
        <begin position="64"/>
        <end position="112"/>
    </location>
</feature>
<dbReference type="InterPro" id="IPR038718">
    <property type="entry name" value="SNF2-like_sf"/>
</dbReference>
<dbReference type="AlphaFoldDB" id="A0AAD4PWU5"/>
<keyword evidence="5" id="KW-1185">Reference proteome</keyword>
<dbReference type="GO" id="GO:0005524">
    <property type="term" value="F:ATP binding"/>
    <property type="evidence" value="ECO:0007669"/>
    <property type="project" value="InterPro"/>
</dbReference>
<dbReference type="Gene3D" id="3.40.50.10810">
    <property type="entry name" value="Tandem AAA-ATPase domain"/>
    <property type="match status" value="1"/>
</dbReference>
<evidence type="ECO:0000313" key="5">
    <source>
        <dbReference type="Proteomes" id="UP001201262"/>
    </source>
</evidence>
<name>A0AAD4PWU5_9EURO</name>
<dbReference type="Pfam" id="PF00176">
    <property type="entry name" value="SNF2-rel_dom"/>
    <property type="match status" value="1"/>
</dbReference>
<dbReference type="EMBL" id="JAJTJA010000011">
    <property type="protein sequence ID" value="KAH8692292.1"/>
    <property type="molecule type" value="Genomic_DNA"/>
</dbReference>
<evidence type="ECO:0000256" key="2">
    <source>
        <dbReference type="ARBA" id="ARBA00022840"/>
    </source>
</evidence>
<dbReference type="InterPro" id="IPR027417">
    <property type="entry name" value="P-loop_NTPase"/>
</dbReference>
<comment type="caution">
    <text evidence="4">The sequence shown here is derived from an EMBL/GenBank/DDBJ whole genome shotgun (WGS) entry which is preliminary data.</text>
</comment>
<proteinExistence type="predicted"/>
<accession>A0AAD4PWU5</accession>
<reference evidence="4" key="1">
    <citation type="submission" date="2021-12" db="EMBL/GenBank/DDBJ databases">
        <title>Convergent genome expansion in fungi linked to evolution of root-endophyte symbiosis.</title>
        <authorList>
            <consortium name="DOE Joint Genome Institute"/>
            <person name="Ke Y.-H."/>
            <person name="Bonito G."/>
            <person name="Liao H.-L."/>
            <person name="Looney B."/>
            <person name="Rojas-Flechas A."/>
            <person name="Nash J."/>
            <person name="Hameed K."/>
            <person name="Schadt C."/>
            <person name="Martin F."/>
            <person name="Crous P.W."/>
            <person name="Miettinen O."/>
            <person name="Magnuson J.K."/>
            <person name="Labbe J."/>
            <person name="Jacobson D."/>
            <person name="Doktycz M.J."/>
            <person name="Veneault-Fourrey C."/>
            <person name="Kuo A."/>
            <person name="Mondo S."/>
            <person name="Calhoun S."/>
            <person name="Riley R."/>
            <person name="Ohm R."/>
            <person name="LaButti K."/>
            <person name="Andreopoulos B."/>
            <person name="Pangilinan J."/>
            <person name="Nolan M."/>
            <person name="Tritt A."/>
            <person name="Clum A."/>
            <person name="Lipzen A."/>
            <person name="Daum C."/>
            <person name="Barry K."/>
            <person name="Grigoriev I.V."/>
            <person name="Vilgalys R."/>
        </authorList>
    </citation>
    <scope>NUCLEOTIDE SEQUENCE</scope>
    <source>
        <strain evidence="4">PMI_201</strain>
    </source>
</reference>